<feature type="region of interest" description="Disordered" evidence="3">
    <location>
        <begin position="279"/>
        <end position="303"/>
    </location>
</feature>
<dbReference type="PANTHER" id="PTHR32305">
    <property type="match status" value="1"/>
</dbReference>
<dbReference type="KEGG" id="mph:MLP_14360"/>
<evidence type="ECO:0000256" key="1">
    <source>
        <dbReference type="ARBA" id="ARBA00022737"/>
    </source>
</evidence>
<dbReference type="InterPro" id="IPR003587">
    <property type="entry name" value="Hint_dom_N"/>
</dbReference>
<dbReference type="Proteomes" id="UP000007947">
    <property type="component" value="Chromosome"/>
</dbReference>
<dbReference type="PANTHER" id="PTHR32305:SF15">
    <property type="entry name" value="PROTEIN RHSA-RELATED"/>
    <property type="match status" value="1"/>
</dbReference>
<name>F5XQF0_MICPN</name>
<evidence type="ECO:0000313" key="5">
    <source>
        <dbReference type="EMBL" id="BAK34450.1"/>
    </source>
</evidence>
<gene>
    <name evidence="5" type="ordered locus">MLP_14360</name>
</gene>
<dbReference type="Pfam" id="PF05593">
    <property type="entry name" value="RHS_repeat"/>
    <property type="match status" value="8"/>
</dbReference>
<dbReference type="HOGENOM" id="CLU_001417_0_0_11"/>
<accession>F5XQF0</accession>
<feature type="compositionally biased region" description="Gly residues" evidence="3">
    <location>
        <begin position="161"/>
        <end position="170"/>
    </location>
</feature>
<dbReference type="PROSITE" id="PS50817">
    <property type="entry name" value="INTEIN_N_TER"/>
    <property type="match status" value="1"/>
</dbReference>
<dbReference type="InterPro" id="IPR031325">
    <property type="entry name" value="RHS_repeat"/>
</dbReference>
<dbReference type="EMBL" id="AP012204">
    <property type="protein sequence ID" value="BAK34450.1"/>
    <property type="molecule type" value="Genomic_DNA"/>
</dbReference>
<dbReference type="InterPro" id="IPR030934">
    <property type="entry name" value="Intein_C"/>
</dbReference>
<sequence length="1956" mass="208968">MDVSTANIDSLKAMPDVDFDFAVSSAVKRAFRAEATTVSGQRGSRATWRTTGLNDFRGHFSDVFRQNGRTQLTDLDEVVSTLRQVATEIEKVEQAAREENQRRATARAWAERQANRNGFEKWIQEHITGEEDPPAVTLSDSGPRASVPQPSRGSRQTPAPGSGGGAGGGTSSARPADLRSFATSSKGGDEQLSGSAGRLERQCDDFVVSCGWAKLDASGPIQGLREWLRLNAEDAAWAITVADAFAKAGGEGNVSSLSNQTIEAALRANHISASRRDIQIDPPTAYGSPPTTGYANDPVNTSTGNFTETECDLTFTGPATALQLIRSYNSMNATIGAFGTGWNSWTESGLQVDAEAARLRLPDGREVVFPRLGAGWDRAVGENLWLTRADTREAGFRVTNSSGLRWELRADGRPARIGTGPGTVVEFDYDSTGRLTTLTHEFGRRISLQWDDESSRVVGVSADDGRQVRYDYDDASRLVAATGPQRHRHYRWNEADLIEAVIDADGVVEAENTYDEYARVISQRSPFGRTTRFVYLPGGVTEVSDADETRANTWIADGRGRLIGVIDADGHRQSTSYDRYGNPVLVTQRDGATLSMFYDERGRRIRQVTPTGADLAWSYDELDRVVEVTVTNTDQTDTGRTNTDAVTRYDYEGPGRNPIRVTDPEGGITRLHWDRGLLQEVVDPEGVTVRFEYDRRGDLVATIDADGNVARLERDALGRVTAAITPLGHRTTFRYDGTGPLLSRQDPEGGMWRFEHTAGGRLTAVTDPTGGRTTIEHGSHGEQQRTIDPLGRAVGSTYDDLGNRAQVELPDGTTWTFAHDAMSRLVGVTDAAGGSWRLDYDVDGRLARTSDATGVLRSIERDPAGRPVQAGDLLSRTTAEYDALGRTVVETGPDGAPTSNRYDRCGRLIEHIDATGGVTRIERDRAGRPVHITHPMGSTFHYDYDACGRRSAIIDTDGSRYQLGYDADGRVVSELWPTGEQVHTRYDAAGRLAERSEPGKGTSRFGYDAAGRLTWSSDAWYGRRRFRYDAAGQLVEVVNALGGVSRFDYDPTGRCVATVDPLGARTERSFDPMGRVLTETDPLGRTTRYSYDAAGRQTRRVDPTGATLSWTYDATGRLRDTIADGTVLSSVERDLAERTMRVREGETVHELVWDAAGQLVRRSRGGVGLSWAYDGDGRRTSFTGIHGEQTRYEYDAAGRVAAVQAPGLGRAVIERDAIGRIVSMAAPGLYASWTWRGGAVIGLEVSREGVTQRTEIERDDAGRVLAETTDGVRTAYGYDAAGQLIEARRSDGSVTSYAYDASGRLVRENADGVVTTYDYDAAGQLLARRDRDGRTEFGYDAAGRRVREAGPAGERRFAWDPRGFLSSITTISHVGDSVSARTQRLTVDALGELADVDDAPVLWDSAAAVPTLARVGDVSLAGFGPLTGVLPDGPSQAHWLAPDWRPRPGGTDPWDVPAEAAPPGLLAGVMLGGQGGLLVDGLEWLQARVYDPAARGFLSTDPLPPVPGAGWAGNPYSFAGNDPLNASDPWGLRPVTDAELQAYRDSNNGSLRNAASAATNWVKDNWEYIAAGALIVGGVLVMATGVGGPIGAAMIGGALLSAGASAGMQKAQNGSVDWGRVAVDGAIGGVAGLAGGGAGVAVARAGMRTGLNCFGRNMLTGAAAGMADGGVSGGLSYATSGQPLTVAGFAQATGGGMLAGGVTGGAAGGVFTKVTGSACFVAGTQVLLGDGSSKPIEEIVVGDEVLAADPTTGETYAKPVVDTYVHDEVETYVVETSAGAVTSTAEHPFYVEGKGWVPVRSLVSGDLLVDPEGIAAKVIEVVPTGETATVYNLHVEDLHNYHVGVGEHWIRVHNSCDVSPDFIVKPNGETVIVPKGAEGPFPVESGKGFIFRGGSGGHGLSEAASDVRIMDPVIGGKYPKPDGYASYLNSGGQTINPYTGQTVGKSDPWWHWEFQP</sequence>
<feature type="coiled-coil region" evidence="2">
    <location>
        <begin position="75"/>
        <end position="102"/>
    </location>
</feature>
<dbReference type="eggNOG" id="COG3209">
    <property type="taxonomic scope" value="Bacteria"/>
</dbReference>
<keyword evidence="2" id="KW-0175">Coiled coil</keyword>
<dbReference type="eggNOG" id="COG1372">
    <property type="taxonomic scope" value="Bacteria"/>
</dbReference>
<proteinExistence type="predicted"/>
<dbReference type="InterPro" id="IPR056823">
    <property type="entry name" value="TEN-like_YD-shell"/>
</dbReference>
<dbReference type="SMART" id="SM00306">
    <property type="entry name" value="HintN"/>
    <property type="match status" value="1"/>
</dbReference>
<dbReference type="NCBIfam" id="TIGR01643">
    <property type="entry name" value="YD_repeat_2x"/>
    <property type="match status" value="18"/>
</dbReference>
<dbReference type="Gene3D" id="3.90.930.1">
    <property type="match status" value="1"/>
</dbReference>
<dbReference type="SUPFAM" id="SSF51294">
    <property type="entry name" value="Hedgehog/intein (Hint) domain"/>
    <property type="match status" value="1"/>
</dbReference>
<dbReference type="InterPro" id="IPR050708">
    <property type="entry name" value="T6SS_VgrG/RHS"/>
</dbReference>
<dbReference type="CDD" id="cd00081">
    <property type="entry name" value="Hint"/>
    <property type="match status" value="1"/>
</dbReference>
<evidence type="ECO:0000313" key="6">
    <source>
        <dbReference type="Proteomes" id="UP000007947"/>
    </source>
</evidence>
<dbReference type="Pfam" id="PF20148">
    <property type="entry name" value="DUF6531"/>
    <property type="match status" value="1"/>
</dbReference>
<protein>
    <recommendedName>
        <fullName evidence="4">Hint domain-containing protein</fullName>
    </recommendedName>
</protein>
<keyword evidence="1" id="KW-0677">Repeat</keyword>
<feature type="compositionally biased region" description="Polar residues" evidence="3">
    <location>
        <begin position="289"/>
        <end position="303"/>
    </location>
</feature>
<dbReference type="Pfam" id="PF25023">
    <property type="entry name" value="TEN_YD-shell"/>
    <property type="match status" value="2"/>
</dbReference>
<feature type="domain" description="Hint" evidence="4">
    <location>
        <begin position="1717"/>
        <end position="1812"/>
    </location>
</feature>
<dbReference type="InterPro" id="IPR036844">
    <property type="entry name" value="Hint_dom_sf"/>
</dbReference>
<organism evidence="5 6">
    <name type="scientific">Microlunatus phosphovorus (strain ATCC 700054 / DSM 10555 / JCM 9379 / NBRC 101784 / NCIMB 13414 / VKM Ac-1990 / NM-1)</name>
    <dbReference type="NCBI Taxonomy" id="1032480"/>
    <lineage>
        <taxon>Bacteria</taxon>
        <taxon>Bacillati</taxon>
        <taxon>Actinomycetota</taxon>
        <taxon>Actinomycetes</taxon>
        <taxon>Propionibacteriales</taxon>
        <taxon>Propionibacteriaceae</taxon>
        <taxon>Microlunatus</taxon>
    </lineage>
</organism>
<reference evidence="5 6" key="1">
    <citation type="submission" date="2011-05" db="EMBL/GenBank/DDBJ databases">
        <title>Whole genome sequence of Microlunatus phosphovorus NM-1.</title>
        <authorList>
            <person name="Hosoyama A."/>
            <person name="Sasaki K."/>
            <person name="Harada T."/>
            <person name="Igarashi R."/>
            <person name="Kawakoshi A."/>
            <person name="Sasagawa M."/>
            <person name="Fukada J."/>
            <person name="Nakamura S."/>
            <person name="Katano Y."/>
            <person name="Hanada S."/>
            <person name="Kamagata Y."/>
            <person name="Nakamura N."/>
            <person name="Yamazaki S."/>
            <person name="Fujita N."/>
        </authorList>
    </citation>
    <scope>NUCLEOTIDE SEQUENCE [LARGE SCALE GENOMIC DNA]</scope>
    <source>
        <strain evidence="6">ATCC 700054 / DSM 10555 / JCM 9379 / NBRC 101784 / NCIMB 13414 / VKM Ac-1990 / NM-1</strain>
    </source>
</reference>
<evidence type="ECO:0000259" key="4">
    <source>
        <dbReference type="SMART" id="SM00306"/>
    </source>
</evidence>
<dbReference type="Gene3D" id="2.170.16.10">
    <property type="entry name" value="Hedgehog/Intein (Hint) domain"/>
    <property type="match status" value="1"/>
</dbReference>
<evidence type="ECO:0000256" key="3">
    <source>
        <dbReference type="SAM" id="MobiDB-lite"/>
    </source>
</evidence>
<dbReference type="InterPro" id="IPR006530">
    <property type="entry name" value="YD"/>
</dbReference>
<dbReference type="InterPro" id="IPR045351">
    <property type="entry name" value="DUF6531"/>
</dbReference>
<dbReference type="Gene3D" id="2.180.10.10">
    <property type="entry name" value="RHS repeat-associated core"/>
    <property type="match status" value="5"/>
</dbReference>
<evidence type="ECO:0000256" key="2">
    <source>
        <dbReference type="SAM" id="Coils"/>
    </source>
</evidence>
<feature type="region of interest" description="Disordered" evidence="3">
    <location>
        <begin position="131"/>
        <end position="197"/>
    </location>
</feature>
<dbReference type="GO" id="GO:0016539">
    <property type="term" value="P:intein-mediated protein splicing"/>
    <property type="evidence" value="ECO:0007669"/>
    <property type="project" value="InterPro"/>
</dbReference>
<dbReference type="Pfam" id="PF07591">
    <property type="entry name" value="PT-HINT"/>
    <property type="match status" value="1"/>
</dbReference>
<dbReference type="InterPro" id="IPR006141">
    <property type="entry name" value="Intein_N"/>
</dbReference>
<dbReference type="STRING" id="1032480.MLP_14360"/>
<keyword evidence="6" id="KW-1185">Reference proteome</keyword>
<dbReference type="PROSITE" id="PS50818">
    <property type="entry name" value="INTEIN_C_TER"/>
    <property type="match status" value="1"/>
</dbReference>